<evidence type="ECO:0000313" key="3">
    <source>
        <dbReference type="Proteomes" id="UP000765509"/>
    </source>
</evidence>
<gene>
    <name evidence="2" type="ORF">O181_097737</name>
</gene>
<keyword evidence="3" id="KW-1185">Reference proteome</keyword>
<accession>A0A9Q3PET3</accession>
<organism evidence="2 3">
    <name type="scientific">Austropuccinia psidii MF-1</name>
    <dbReference type="NCBI Taxonomy" id="1389203"/>
    <lineage>
        <taxon>Eukaryota</taxon>
        <taxon>Fungi</taxon>
        <taxon>Dikarya</taxon>
        <taxon>Basidiomycota</taxon>
        <taxon>Pucciniomycotina</taxon>
        <taxon>Pucciniomycetes</taxon>
        <taxon>Pucciniales</taxon>
        <taxon>Sphaerophragmiaceae</taxon>
        <taxon>Austropuccinia</taxon>
    </lineage>
</organism>
<evidence type="ECO:0000256" key="1">
    <source>
        <dbReference type="SAM" id="MobiDB-lite"/>
    </source>
</evidence>
<reference evidence="2" key="1">
    <citation type="submission" date="2021-03" db="EMBL/GenBank/DDBJ databases">
        <title>Draft genome sequence of rust myrtle Austropuccinia psidii MF-1, a brazilian biotype.</title>
        <authorList>
            <person name="Quecine M.C."/>
            <person name="Pachon D.M.R."/>
            <person name="Bonatelli M.L."/>
            <person name="Correr F.H."/>
            <person name="Franceschini L.M."/>
            <person name="Leite T.F."/>
            <person name="Margarido G.R.A."/>
            <person name="Almeida C.A."/>
            <person name="Ferrarezi J.A."/>
            <person name="Labate C.A."/>
        </authorList>
    </citation>
    <scope>NUCLEOTIDE SEQUENCE</scope>
    <source>
        <strain evidence="2">MF-1</strain>
    </source>
</reference>
<sequence>MKYISDIENNLMNKEPKYDTTQPLTKKKVEELENKSSRIPEYGMDQMQDRGMTGKIKQIKEKVLEEGKLVESEDGIILYQQNNGNWNYKLKKGRRFEVLEEGQLSENTKC</sequence>
<comment type="caution">
    <text evidence="2">The sequence shown here is derived from an EMBL/GenBank/DDBJ whole genome shotgun (WGS) entry which is preliminary data.</text>
</comment>
<proteinExistence type="predicted"/>
<dbReference type="AlphaFoldDB" id="A0A9Q3PET3"/>
<evidence type="ECO:0000313" key="2">
    <source>
        <dbReference type="EMBL" id="MBW0558022.1"/>
    </source>
</evidence>
<dbReference type="EMBL" id="AVOT02066133">
    <property type="protein sequence ID" value="MBW0558022.1"/>
    <property type="molecule type" value="Genomic_DNA"/>
</dbReference>
<feature type="region of interest" description="Disordered" evidence="1">
    <location>
        <begin position="34"/>
        <end position="53"/>
    </location>
</feature>
<protein>
    <submittedName>
        <fullName evidence="2">Uncharacterized protein</fullName>
    </submittedName>
</protein>
<name>A0A9Q3PET3_9BASI</name>
<dbReference type="Proteomes" id="UP000765509">
    <property type="component" value="Unassembled WGS sequence"/>
</dbReference>